<dbReference type="GO" id="GO:0032259">
    <property type="term" value="P:methylation"/>
    <property type="evidence" value="ECO:0007669"/>
    <property type="project" value="UniProtKB-KW"/>
</dbReference>
<accession>A0ABC8TDH7</accession>
<dbReference type="Pfam" id="PF00856">
    <property type="entry name" value="SET"/>
    <property type="match status" value="1"/>
</dbReference>
<evidence type="ECO:0000259" key="9">
    <source>
        <dbReference type="PROSITE" id="PS51633"/>
    </source>
</evidence>
<keyword evidence="4" id="KW-0805">Transcription regulation</keyword>
<evidence type="ECO:0000256" key="2">
    <source>
        <dbReference type="ARBA" id="ARBA00022679"/>
    </source>
</evidence>
<evidence type="ECO:0000256" key="3">
    <source>
        <dbReference type="ARBA" id="ARBA00022691"/>
    </source>
</evidence>
<sequence length="1040" mass="116562">MSSAKPLPAASASRSAPPNDPKIAGMQEPSPAPREILSVIDSLKKQVATDRDVFVKKRMEENMQKLVEVTKSMYKLALERKNLTIIDSDRSVNLLTKRQKDAIDKQNGIDTSNVDSDSNSFEEDGHASSTILLGSSIAVKNSVRPLKLAEVKRLPPYTTWIFLDRNQRMTEDQSVVGRRRIYYDQNGGEALICSDSEEEVIDEEEKREFVDSEDYVLRMTIKEVGISDAVLDLLAQCLSRKPGEVKARYEVLIEEENAVGDCKNRDIEGTENSYIDKDLDAALDSFDNLFCRRCLVFDCRLHGCSQDLIFPTEKPPSWSCSDEETVPCGPYCYRLHILAIKSRMTIKEVGISDAVLDLLAQCLSRKPGEVKARYEVLIEEENAVGDCKNRDIEGTENSYIDKDLDAALDSFDNLFCRRCLVFDCRLHGCSQDLIFPVDFEEKNPLSDVAVALISRRKSAGPSLRRPAKSCQSESVSLNTKNVIESSDSDIRPIHDITSTRHSSSPSRTKAVGKFGIRKRNSKRFAEHFKVATRKRQKKLAASDSDSVASGSLGSRDITLRSTSCKENEDASSCSQKIKSPCSRRSSRKESPVLDADKFVQSEVPDYLSNDVISVRPANSSDGALKKEEFVDENICKQDISDVKSWRAIEKALFEKGMEIFGRNSCLIARNLMNGMRTCAEVFKCMNHSENKLSIQAGDRANSLPGGCSKGDGNEPVGNEVRRRSRFLRRRGRVRRLKYSWKSAGYHSIRKRISERKDQPCRQYNPCGCQSACGKECPCLVNGTCCEKYCGCPKICKNRFRGCHCAKSQCRSRQCPCFAADRECDPDVCRNCWIRILAQLNQDSLGTLIGSGTYGAYENLVQSCGDGTLGIPCQRGDNYECRNMKLLLKQQQKVLLGRSDVSGWGAFLKNSVGKHEYLGEYTGELISHREADKRGKIYDRENSSFLFNLNDQFVLDAHRKGDKLKFANHSPDPNCYAKVMMVAGDHRVGIFANERICAGEELFYDYRYEPDRAPAWARKPELSGAKKEDGAPSSGRAKKLA</sequence>
<dbReference type="SMART" id="SM00317">
    <property type="entry name" value="SET"/>
    <property type="match status" value="1"/>
</dbReference>
<dbReference type="InterPro" id="IPR026489">
    <property type="entry name" value="CXC_dom"/>
</dbReference>
<dbReference type="InterPro" id="IPR033467">
    <property type="entry name" value="Tesmin/TSO1-like_CXC"/>
</dbReference>
<keyword evidence="11" id="KW-1185">Reference proteome</keyword>
<dbReference type="InterPro" id="IPR025778">
    <property type="entry name" value="Hist-Lys_N-MeTrfase_plant"/>
</dbReference>
<evidence type="ECO:0000256" key="5">
    <source>
        <dbReference type="ARBA" id="ARBA00023163"/>
    </source>
</evidence>
<dbReference type="PROSITE" id="PS51633">
    <property type="entry name" value="CXC"/>
    <property type="match status" value="1"/>
</dbReference>
<evidence type="ECO:0000256" key="4">
    <source>
        <dbReference type="ARBA" id="ARBA00023015"/>
    </source>
</evidence>
<comment type="catalytic activity">
    <reaction evidence="6">
        <text>L-lysyl(27)-[histone H3] + 3 S-adenosyl-L-methionine = N(6),N(6),N(6)-trimethyl-L-lysyl(27)-[histone H3] + 3 S-adenosyl-L-homocysteine + 3 H(+)</text>
        <dbReference type="Rhea" id="RHEA:60292"/>
        <dbReference type="Rhea" id="RHEA-COMP:15535"/>
        <dbReference type="Rhea" id="RHEA-COMP:15548"/>
        <dbReference type="ChEBI" id="CHEBI:15378"/>
        <dbReference type="ChEBI" id="CHEBI:29969"/>
        <dbReference type="ChEBI" id="CHEBI:57856"/>
        <dbReference type="ChEBI" id="CHEBI:59789"/>
        <dbReference type="ChEBI" id="CHEBI:61961"/>
        <dbReference type="EC" id="2.1.1.356"/>
    </reaction>
</comment>
<evidence type="ECO:0000256" key="7">
    <source>
        <dbReference type="SAM" id="MobiDB-lite"/>
    </source>
</evidence>
<evidence type="ECO:0000313" key="10">
    <source>
        <dbReference type="EMBL" id="CAK9167126.1"/>
    </source>
</evidence>
<feature type="region of interest" description="Disordered" evidence="7">
    <location>
        <begin position="1"/>
        <end position="33"/>
    </location>
</feature>
<dbReference type="Gene3D" id="2.170.270.10">
    <property type="entry name" value="SET domain"/>
    <property type="match status" value="1"/>
</dbReference>
<feature type="domain" description="CXC" evidence="9">
    <location>
        <begin position="749"/>
        <end position="848"/>
    </location>
</feature>
<dbReference type="GO" id="GO:0140951">
    <property type="term" value="F:histone H3K27 trimethyltransferase activity"/>
    <property type="evidence" value="ECO:0007669"/>
    <property type="project" value="UniProtKB-EC"/>
</dbReference>
<keyword evidence="2" id="KW-0808">Transferase</keyword>
<keyword evidence="5" id="KW-0804">Transcription</keyword>
<dbReference type="EMBL" id="CAUOFW020004758">
    <property type="protein sequence ID" value="CAK9167126.1"/>
    <property type="molecule type" value="Genomic_DNA"/>
</dbReference>
<feature type="compositionally biased region" description="Low complexity" evidence="7">
    <location>
        <begin position="1"/>
        <end position="17"/>
    </location>
</feature>
<dbReference type="InterPro" id="IPR046341">
    <property type="entry name" value="SET_dom_sf"/>
</dbReference>
<feature type="compositionally biased region" description="Basic and acidic residues" evidence="7">
    <location>
        <begin position="1016"/>
        <end position="1029"/>
    </location>
</feature>
<dbReference type="Pfam" id="PF25996">
    <property type="entry name" value="HTH_CLF_N"/>
    <property type="match status" value="2"/>
</dbReference>
<dbReference type="AlphaFoldDB" id="A0ABC8TDH7"/>
<keyword evidence="3" id="KW-0949">S-adenosyl-L-methionine</keyword>
<protein>
    <recommendedName>
        <fullName evidence="12">[Histone H3]-lysine(27) N-trimethyltransferase</fullName>
    </recommendedName>
</protein>
<dbReference type="SMART" id="SM01114">
    <property type="entry name" value="CXC"/>
    <property type="match status" value="1"/>
</dbReference>
<evidence type="ECO:0008006" key="12">
    <source>
        <dbReference type="Google" id="ProtNLM"/>
    </source>
</evidence>
<evidence type="ECO:0000256" key="1">
    <source>
        <dbReference type="ARBA" id="ARBA00022603"/>
    </source>
</evidence>
<dbReference type="PANTHER" id="PTHR45747:SF4">
    <property type="entry name" value="HISTONE-LYSINE N-METHYLTRANSFERASE E(Z)"/>
    <property type="match status" value="1"/>
</dbReference>
<dbReference type="SUPFAM" id="SSF82199">
    <property type="entry name" value="SET domain"/>
    <property type="match status" value="1"/>
</dbReference>
<dbReference type="Proteomes" id="UP001642360">
    <property type="component" value="Unassembled WGS sequence"/>
</dbReference>
<evidence type="ECO:0000259" key="8">
    <source>
        <dbReference type="PROSITE" id="PS50280"/>
    </source>
</evidence>
<dbReference type="CDD" id="cd10519">
    <property type="entry name" value="SET_EZH"/>
    <property type="match status" value="1"/>
</dbReference>
<dbReference type="GO" id="GO:0005634">
    <property type="term" value="C:nucleus"/>
    <property type="evidence" value="ECO:0007669"/>
    <property type="project" value="UniProtKB-ARBA"/>
</dbReference>
<dbReference type="InterPro" id="IPR058609">
    <property type="entry name" value="HTH_CLF-like"/>
</dbReference>
<keyword evidence="1" id="KW-0489">Methyltransferase</keyword>
<gene>
    <name evidence="10" type="ORF">ILEXP_LOCUS36384</name>
</gene>
<evidence type="ECO:0000313" key="11">
    <source>
        <dbReference type="Proteomes" id="UP001642360"/>
    </source>
</evidence>
<reference evidence="10 11" key="1">
    <citation type="submission" date="2024-02" db="EMBL/GenBank/DDBJ databases">
        <authorList>
            <person name="Vignale AGUSTIN F."/>
            <person name="Sosa J E."/>
            <person name="Modenutti C."/>
        </authorList>
    </citation>
    <scope>NUCLEOTIDE SEQUENCE [LARGE SCALE GENOMIC DNA]</scope>
</reference>
<dbReference type="PANTHER" id="PTHR45747">
    <property type="entry name" value="HISTONE-LYSINE N-METHYLTRANSFERASE E(Z)"/>
    <property type="match status" value="1"/>
</dbReference>
<comment type="caution">
    <text evidence="10">The sequence shown here is derived from an EMBL/GenBank/DDBJ whole genome shotgun (WGS) entry which is preliminary data.</text>
</comment>
<evidence type="ECO:0000256" key="6">
    <source>
        <dbReference type="ARBA" id="ARBA00048568"/>
    </source>
</evidence>
<dbReference type="InterPro" id="IPR041355">
    <property type="entry name" value="Pre-SET_CXC"/>
</dbReference>
<organism evidence="10 11">
    <name type="scientific">Ilex paraguariensis</name>
    <name type="common">yerba mate</name>
    <dbReference type="NCBI Taxonomy" id="185542"/>
    <lineage>
        <taxon>Eukaryota</taxon>
        <taxon>Viridiplantae</taxon>
        <taxon>Streptophyta</taxon>
        <taxon>Embryophyta</taxon>
        <taxon>Tracheophyta</taxon>
        <taxon>Spermatophyta</taxon>
        <taxon>Magnoliopsida</taxon>
        <taxon>eudicotyledons</taxon>
        <taxon>Gunneridae</taxon>
        <taxon>Pentapetalae</taxon>
        <taxon>asterids</taxon>
        <taxon>campanulids</taxon>
        <taxon>Aquifoliales</taxon>
        <taxon>Aquifoliaceae</taxon>
        <taxon>Ilex</taxon>
    </lineage>
</organism>
<dbReference type="PROSITE" id="PS51576">
    <property type="entry name" value="SAM_MT43_EZ"/>
    <property type="match status" value="1"/>
</dbReference>
<dbReference type="InterPro" id="IPR045318">
    <property type="entry name" value="EZH1/2-like"/>
</dbReference>
<dbReference type="InterPro" id="IPR001214">
    <property type="entry name" value="SET_dom"/>
</dbReference>
<feature type="region of interest" description="Disordered" evidence="7">
    <location>
        <begin position="1016"/>
        <end position="1040"/>
    </location>
</feature>
<dbReference type="PROSITE" id="PS50280">
    <property type="entry name" value="SET"/>
    <property type="match status" value="1"/>
</dbReference>
<feature type="domain" description="SET" evidence="8">
    <location>
        <begin position="891"/>
        <end position="1006"/>
    </location>
</feature>
<name>A0ABC8TDH7_9AQUA</name>
<proteinExistence type="predicted"/>
<dbReference type="Pfam" id="PF18264">
    <property type="entry name" value="preSET_CXC"/>
    <property type="match status" value="1"/>
</dbReference>